<keyword evidence="2" id="KW-0851">Voltage-gated channel</keyword>
<evidence type="ECO:0000313" key="6">
    <source>
        <dbReference type="Proteomes" id="UP001266305"/>
    </source>
</evidence>
<proteinExistence type="predicted"/>
<keyword evidence="4" id="KW-0407">Ion channel</keyword>
<keyword evidence="6" id="KW-1185">Reference proteome</keyword>
<comment type="caution">
    <text evidence="5">The sequence shown here is derived from an EMBL/GenBank/DDBJ whole genome shotgun (WGS) entry which is preliminary data.</text>
</comment>
<gene>
    <name evidence="5" type="primary">CACNA1I_1</name>
    <name evidence="5" type="ORF">P7K49_002462</name>
</gene>
<protein>
    <submittedName>
        <fullName evidence="5">Voltage-dependent T-type calcium channel subunit alpha-1I</fullName>
    </submittedName>
</protein>
<keyword evidence="3" id="KW-0406">Ion transport</keyword>
<evidence type="ECO:0000256" key="3">
    <source>
        <dbReference type="ARBA" id="ARBA00023065"/>
    </source>
</evidence>
<reference evidence="5 6" key="1">
    <citation type="submission" date="2023-05" db="EMBL/GenBank/DDBJ databases">
        <title>B98-5 Cell Line De Novo Hybrid Assembly: An Optical Mapping Approach.</title>
        <authorList>
            <person name="Kananen K."/>
            <person name="Auerbach J.A."/>
            <person name="Kautto E."/>
            <person name="Blachly J.S."/>
        </authorList>
    </citation>
    <scope>NUCLEOTIDE SEQUENCE [LARGE SCALE GENOMIC DNA]</scope>
    <source>
        <strain evidence="5">B95-8</strain>
        <tissue evidence="5">Cell line</tissue>
    </source>
</reference>
<evidence type="ECO:0000256" key="1">
    <source>
        <dbReference type="ARBA" id="ARBA00022448"/>
    </source>
</evidence>
<accession>A0ABQ9WHF9</accession>
<name>A0ABQ9WHF9_SAGOE</name>
<organism evidence="5 6">
    <name type="scientific">Saguinus oedipus</name>
    <name type="common">Cotton-top tamarin</name>
    <name type="synonym">Oedipomidas oedipus</name>
    <dbReference type="NCBI Taxonomy" id="9490"/>
    <lineage>
        <taxon>Eukaryota</taxon>
        <taxon>Metazoa</taxon>
        <taxon>Chordata</taxon>
        <taxon>Craniata</taxon>
        <taxon>Vertebrata</taxon>
        <taxon>Euteleostomi</taxon>
        <taxon>Mammalia</taxon>
        <taxon>Eutheria</taxon>
        <taxon>Euarchontoglires</taxon>
        <taxon>Primates</taxon>
        <taxon>Haplorrhini</taxon>
        <taxon>Platyrrhini</taxon>
        <taxon>Cebidae</taxon>
        <taxon>Callitrichinae</taxon>
        <taxon>Saguinus</taxon>
    </lineage>
</organism>
<sequence length="162" mass="17987">MINLCLVVIATQFSETKQREHRLMLEQRQRYLSSSTVASYAEPGDCYEEIFQYVCHILRKAKRRALGLYQALQSRRQALSLEAPAPAKPGPHAKEPRHYNGHCVRCRSFPVRPAGPAASEFQVFTSRSSVSFTAPGLPALPWHLQSLHQAGPGAGGTRSLCV</sequence>
<keyword evidence="1" id="KW-0813">Transport</keyword>
<dbReference type="EMBL" id="JASSZA010000001">
    <property type="protein sequence ID" value="KAK2121076.1"/>
    <property type="molecule type" value="Genomic_DNA"/>
</dbReference>
<dbReference type="InterPro" id="IPR050599">
    <property type="entry name" value="VDCC_alpha-1_subunit"/>
</dbReference>
<evidence type="ECO:0000256" key="4">
    <source>
        <dbReference type="ARBA" id="ARBA00023303"/>
    </source>
</evidence>
<evidence type="ECO:0000256" key="2">
    <source>
        <dbReference type="ARBA" id="ARBA00022882"/>
    </source>
</evidence>
<evidence type="ECO:0000313" key="5">
    <source>
        <dbReference type="EMBL" id="KAK2121076.1"/>
    </source>
</evidence>
<dbReference type="PANTHER" id="PTHR45628:SF39">
    <property type="entry name" value="VOLTAGE-DEPENDENT T-TYPE CALCIUM CHANNEL SUBUNIT ALPHA-1I"/>
    <property type="match status" value="1"/>
</dbReference>
<dbReference type="PANTHER" id="PTHR45628">
    <property type="entry name" value="VOLTAGE-DEPENDENT CALCIUM CHANNEL TYPE A SUBUNIT ALPHA-1"/>
    <property type="match status" value="1"/>
</dbReference>
<dbReference type="Proteomes" id="UP001266305">
    <property type="component" value="Unassembled WGS sequence"/>
</dbReference>